<comment type="similarity">
    <text evidence="4 5">Belongs to the cytochrome b5 family.</text>
</comment>
<dbReference type="Proteomes" id="UP000008672">
    <property type="component" value="Unassembled WGS sequence"/>
</dbReference>
<dbReference type="SMART" id="SM01117">
    <property type="entry name" value="Cyt-b5"/>
    <property type="match status" value="1"/>
</dbReference>
<dbReference type="PROSITE" id="PS00191">
    <property type="entry name" value="CYTOCHROME_B5_1"/>
    <property type="match status" value="1"/>
</dbReference>
<keyword evidence="9" id="KW-1185">Reference proteome</keyword>
<dbReference type="InParanoid" id="H3AJF7"/>
<keyword evidence="1 5" id="KW-0349">Heme</keyword>
<dbReference type="FunFam" id="3.10.120.10:FF:000007">
    <property type="entry name" value="Sulfite oxidase, mitochondrial"/>
    <property type="match status" value="1"/>
</dbReference>
<evidence type="ECO:0000256" key="4">
    <source>
        <dbReference type="ARBA" id="ARBA00038168"/>
    </source>
</evidence>
<dbReference type="HOGENOM" id="CLU_831439_0_0_1"/>
<dbReference type="Pfam" id="PF00173">
    <property type="entry name" value="Cyt-b5"/>
    <property type="match status" value="1"/>
</dbReference>
<feature type="compositionally biased region" description="Gly residues" evidence="6">
    <location>
        <begin position="1"/>
        <end position="10"/>
    </location>
</feature>
<keyword evidence="3 5" id="KW-0408">Iron</keyword>
<evidence type="ECO:0000256" key="5">
    <source>
        <dbReference type="RuleBase" id="RU362121"/>
    </source>
</evidence>
<reference evidence="9" key="1">
    <citation type="submission" date="2011-08" db="EMBL/GenBank/DDBJ databases">
        <title>The draft genome of Latimeria chalumnae.</title>
        <authorList>
            <person name="Di Palma F."/>
            <person name="Alfoldi J."/>
            <person name="Johnson J."/>
            <person name="Berlin A."/>
            <person name="Gnerre S."/>
            <person name="Jaffe D."/>
            <person name="MacCallum I."/>
            <person name="Young S."/>
            <person name="Walker B.J."/>
            <person name="Lander E."/>
            <person name="Lindblad-Toh K."/>
        </authorList>
    </citation>
    <scope>NUCLEOTIDE SEQUENCE [LARGE SCALE GENOMIC DNA]</scope>
    <source>
        <strain evidence="9">Wild caught</strain>
    </source>
</reference>
<dbReference type="PANTHER" id="PTHR19359">
    <property type="entry name" value="CYTOCHROME B5"/>
    <property type="match status" value="1"/>
</dbReference>
<dbReference type="InterPro" id="IPR018506">
    <property type="entry name" value="Cyt_B5_heme-BS"/>
</dbReference>
<keyword evidence="2 5" id="KW-0479">Metal-binding</keyword>
<protein>
    <recommendedName>
        <fullName evidence="7">Cytochrome b5 heme-binding domain-containing protein</fullName>
    </recommendedName>
</protein>
<dbReference type="EMBL" id="AFYH01108514">
    <property type="status" value="NOT_ANNOTATED_CDS"/>
    <property type="molecule type" value="Genomic_DNA"/>
</dbReference>
<accession>H3AJF7</accession>
<evidence type="ECO:0000313" key="9">
    <source>
        <dbReference type="Proteomes" id="UP000008672"/>
    </source>
</evidence>
<dbReference type="InterPro" id="IPR036400">
    <property type="entry name" value="Cyt_B5-like_heme/steroid_sf"/>
</dbReference>
<name>H3AJF7_LATCH</name>
<dbReference type="InterPro" id="IPR050668">
    <property type="entry name" value="Cytochrome_b5"/>
</dbReference>
<evidence type="ECO:0000259" key="7">
    <source>
        <dbReference type="PROSITE" id="PS50255"/>
    </source>
</evidence>
<dbReference type="AlphaFoldDB" id="H3AJF7"/>
<dbReference type="GO" id="GO:0046872">
    <property type="term" value="F:metal ion binding"/>
    <property type="evidence" value="ECO:0007669"/>
    <property type="project" value="UniProtKB-UniRule"/>
</dbReference>
<dbReference type="eggNOG" id="KOG0537">
    <property type="taxonomic scope" value="Eukaryota"/>
</dbReference>
<dbReference type="Ensembl" id="ENSLACT00000009853.1">
    <property type="protein sequence ID" value="ENSLACP00000009778.1"/>
    <property type="gene ID" value="ENSLACG00000008621.1"/>
</dbReference>
<feature type="region of interest" description="Disordered" evidence="6">
    <location>
        <begin position="186"/>
        <end position="258"/>
    </location>
</feature>
<feature type="compositionally biased region" description="Polar residues" evidence="6">
    <location>
        <begin position="214"/>
        <end position="229"/>
    </location>
</feature>
<proteinExistence type="inferred from homology"/>
<feature type="compositionally biased region" description="Basic and acidic residues" evidence="6">
    <location>
        <begin position="187"/>
        <end position="213"/>
    </location>
</feature>
<evidence type="ECO:0000256" key="3">
    <source>
        <dbReference type="ARBA" id="ARBA00023004"/>
    </source>
</evidence>
<dbReference type="EMBL" id="AFYH01108515">
    <property type="status" value="NOT_ANNOTATED_CDS"/>
    <property type="molecule type" value="Genomic_DNA"/>
</dbReference>
<evidence type="ECO:0000256" key="1">
    <source>
        <dbReference type="ARBA" id="ARBA00022617"/>
    </source>
</evidence>
<feature type="region of interest" description="Disordered" evidence="6">
    <location>
        <begin position="1"/>
        <end position="80"/>
    </location>
</feature>
<evidence type="ECO:0000256" key="6">
    <source>
        <dbReference type="SAM" id="MobiDB-lite"/>
    </source>
</evidence>
<dbReference type="PRINTS" id="PR00363">
    <property type="entry name" value="CYTOCHROMEB5"/>
</dbReference>
<dbReference type="SUPFAM" id="SSF55856">
    <property type="entry name" value="Cytochrome b5-like heme/steroid binding domain"/>
    <property type="match status" value="1"/>
</dbReference>
<dbReference type="GeneTree" id="ENSGT01000000221122"/>
<feature type="domain" description="Cytochrome b5 heme-binding" evidence="7">
    <location>
        <begin position="79"/>
        <end position="157"/>
    </location>
</feature>
<dbReference type="Gene3D" id="3.10.120.10">
    <property type="entry name" value="Cytochrome b5-like heme/steroid binding domain"/>
    <property type="match status" value="1"/>
</dbReference>
<dbReference type="PROSITE" id="PS50255">
    <property type="entry name" value="CYTOCHROME_B5_2"/>
    <property type="match status" value="1"/>
</dbReference>
<organism evidence="8 9">
    <name type="scientific">Latimeria chalumnae</name>
    <name type="common">Coelacanth</name>
    <dbReference type="NCBI Taxonomy" id="7897"/>
    <lineage>
        <taxon>Eukaryota</taxon>
        <taxon>Metazoa</taxon>
        <taxon>Chordata</taxon>
        <taxon>Craniata</taxon>
        <taxon>Vertebrata</taxon>
        <taxon>Euteleostomi</taxon>
        <taxon>Coelacanthiformes</taxon>
        <taxon>Coelacanthidae</taxon>
        <taxon>Latimeria</taxon>
    </lineage>
</organism>
<dbReference type="InterPro" id="IPR001199">
    <property type="entry name" value="Cyt_B5-like_heme/steroid-bd"/>
</dbReference>
<dbReference type="GO" id="GO:0016020">
    <property type="term" value="C:membrane"/>
    <property type="evidence" value="ECO:0007669"/>
    <property type="project" value="TreeGrafter"/>
</dbReference>
<feature type="compositionally biased region" description="Gly residues" evidence="6">
    <location>
        <begin position="69"/>
        <end position="79"/>
    </location>
</feature>
<sequence>MGVAGEGSGASGSSAQGAVLNTPERAIGQRGDKDRGDSVESNNPGGGERQPAGFGELLRQEDEQKEPGQPGGAPPGSGAKGYSWAEICQHRSPDSCWLAYRGKVYDVSRFVGLHPGGEEWILRSSGTDVTRRLEGPPHRHSANAVRFLQQYWVGELLREPAGENRVAAEGGREERGWHNWETAIEGLGKDTGMRGKSGSEKEVQQLPARDPRRQISNSPLKSSRANASSVGGKCSDGPGIESGEPQTDREPKKTTSCSKRRGVLMQEHPKVAQMSHSLVEAGDTLVPKVIDKLFEQKPGTLGREGNLQYCYQDCINFYSTGGSVLVLCKREYGY</sequence>
<reference evidence="8" key="3">
    <citation type="submission" date="2025-09" db="UniProtKB">
        <authorList>
            <consortium name="Ensembl"/>
        </authorList>
    </citation>
    <scope>IDENTIFICATION</scope>
</reference>
<reference evidence="8" key="2">
    <citation type="submission" date="2025-08" db="UniProtKB">
        <authorList>
            <consortium name="Ensembl"/>
        </authorList>
    </citation>
    <scope>IDENTIFICATION</scope>
</reference>
<dbReference type="STRING" id="7897.ENSLACP00000009778"/>
<evidence type="ECO:0000313" key="8">
    <source>
        <dbReference type="Ensembl" id="ENSLACP00000009778.1"/>
    </source>
</evidence>
<dbReference type="GO" id="GO:0020037">
    <property type="term" value="F:heme binding"/>
    <property type="evidence" value="ECO:0007669"/>
    <property type="project" value="UniProtKB-UniRule"/>
</dbReference>
<evidence type="ECO:0000256" key="2">
    <source>
        <dbReference type="ARBA" id="ARBA00022723"/>
    </source>
</evidence>